<reference evidence="1 2" key="1">
    <citation type="submission" date="2018-06" db="EMBL/GenBank/DDBJ databases">
        <title>Chryseolinea flavus sp. nov., a member of the phylum Bacteroidetes isolated from soil.</title>
        <authorList>
            <person name="Li Y."/>
            <person name="Wang J."/>
        </authorList>
    </citation>
    <scope>NUCLEOTIDE SEQUENCE [LARGE SCALE GENOMIC DNA]</scope>
    <source>
        <strain evidence="1 2">SDU1-6</strain>
    </source>
</reference>
<sequence>VRDNTGATSNTATLAITVNAVNDAPVAVNDAATTNEDVVATINVTTNDTDVDGNATIDVATVDLDPATAGIQNTFSNASGSWSVSATGVVTYTPTVNFNGAASVTYTVRDNTGATSNAATLAITVNAVNDAPVANNDAATTNEDVVATINVTTNDTDVDGNATIDVATVDLDPATAGIQNSFNNASGSWSVAATGVVTYTPTANFNGAASVTYTVRDNTGATSNTATLAITVNPVNDAPVANNDLATTNEDVVTTITVTTNDTDVDGNATIDPSTVDLDPATAGIQNTFSNASGSWSVSATGVVTYTPTANFNGAASVTYTVHDNTGATSNTATLAITVNAVNDAPVANNDAATTNEDVVATINVITNDTDVDGNATIDVATVDLDPATAGIQNTFSNASGSWSVSATGVVTYTPTVNFNGAASVTYTVRDNTGATSNTATLAITVNPVNDAPVAVNDAATGNEDVVATINVTTNDTDVDGNATIDPSTVDLDPATAGIQNTFSNASGSWSVAATGVVTYTPTANFNGAASVTYTVRDNTGATSNAATLAITVNAVNDAPVANNDAATTNEDVVATINVTTNDTDVDGNATIDPSTVDLDPATAGVQNTFSNASGSWSVAATGVVTYTPTANFNSAASVTYTVRDNAGATSNIATLAITVNSVNDAPVAVNDVDMTNEDTNGVFVVIANDTDADGTIDPTSVDLDPATAGIQNMVTNSSGTWSVDATGTITYAPTLNFNGAASVSYTVRDNLGAASNIGTLNVTVNAVNDAAVAVADSPTTLEDTSITFNPTTNDSDVDGTINVSTVDLDPSVGGIQTTITTTEGTWTVDALGNVTYTPALNFNGMATVQYTVNDNVGATSNAVSISVLVTTVNDAAVAVNDAPVTDEDTAITFPVTANDIDVDGTVDPSTIDLDPATAGIQNTTSTSQGTWSADASGNVTFTPALNFNGTAMVNYTVRDNGGATSNAAALVVTVNPVNDPAVAVADNPSTDEDTALTFNVASNDTDVDGTVDPATIDLDITTPGIQNTVTTTSGTWVVDAIGNVTFTPTNNFNGTATVSYTVNDDGGATSLPGTISVTVNTINDAPLAMGDNFITDEDTPASINVTSNDTDADGTVSGNSVDLDDAIPGIQSTRVVDEGTWTVDATGNVSFVPALNFNGNVSVSYTVNDNDGAVSNPVTISLTINPVNDQPVVADTEVTATQGLAVAGNMLIGAVDPDGTALIINMTPVSGPSHGSFIINASGNFVYTADPGYTGTDEIQIEVCDQGLPLPASCVTTTITIDVVTNQAPVVSEKSPAVNEDTALNGNVIGVGDADPEGSIIQVTTTPVTGPFHGTIVIGVNGGYTYTPNENFNGKDSVEVRVCDSNPTPACTTTWIKILVNEVNDAPMVINDAISIPINTQAEGNILDNNMDVDGTTLNVSETLEKEPVHGTISFDEFGNYVYTPDKDFVGIEEIVFQVCDSGLPLPGICTADTLTIAVVDENAGEVFIPEGFSPNGDNNNDTFVIGYRGAEAIQLEVFNRWGNLVYKNNNYQNDWRGTAMYGIVLGGELPDGTYFYKVKVGNFNQVKSFTIQR</sequence>
<evidence type="ECO:0000313" key="2">
    <source>
        <dbReference type="Proteomes" id="UP000251889"/>
    </source>
</evidence>
<dbReference type="NCBIfam" id="NF012211">
    <property type="entry name" value="tand_rpt_95"/>
    <property type="match status" value="14"/>
</dbReference>
<evidence type="ECO:0008006" key="3">
    <source>
        <dbReference type="Google" id="ProtNLM"/>
    </source>
</evidence>
<dbReference type="InterPro" id="IPR026341">
    <property type="entry name" value="T9SS_type_B"/>
</dbReference>
<dbReference type="PANTHER" id="PTHR34720">
    <property type="entry name" value="MICROCYSTIN DEPENDENT PROTEIN"/>
    <property type="match status" value="1"/>
</dbReference>
<dbReference type="Gene3D" id="2.60.40.2810">
    <property type="match status" value="3"/>
</dbReference>
<dbReference type="NCBIfam" id="TIGR01965">
    <property type="entry name" value="VCBS_repeat"/>
    <property type="match status" value="2"/>
</dbReference>
<keyword evidence="2" id="KW-1185">Reference proteome</keyword>
<dbReference type="RefSeq" id="WP_112746216.1">
    <property type="nucleotide sequence ID" value="NZ_QMFY01000002.1"/>
</dbReference>
<organism evidence="1 2">
    <name type="scientific">Pseudochryseolinea flava</name>
    <dbReference type="NCBI Taxonomy" id="2059302"/>
    <lineage>
        <taxon>Bacteria</taxon>
        <taxon>Pseudomonadati</taxon>
        <taxon>Bacteroidota</taxon>
        <taxon>Cytophagia</taxon>
        <taxon>Cytophagales</taxon>
        <taxon>Fulvivirgaceae</taxon>
        <taxon>Pseudochryseolinea</taxon>
    </lineage>
</organism>
<evidence type="ECO:0000313" key="1">
    <source>
        <dbReference type="EMBL" id="RAW02394.1"/>
    </source>
</evidence>
<dbReference type="OrthoDB" id="9805017at2"/>
<proteinExistence type="predicted"/>
<dbReference type="Pfam" id="PF17963">
    <property type="entry name" value="Big_9"/>
    <property type="match status" value="14"/>
</dbReference>
<dbReference type="InterPro" id="IPR010221">
    <property type="entry name" value="VCBS_dom"/>
</dbReference>
<comment type="caution">
    <text evidence="1">The sequence shown here is derived from an EMBL/GenBank/DDBJ whole genome shotgun (WGS) entry which is preliminary data.</text>
</comment>
<feature type="non-terminal residue" evidence="1">
    <location>
        <position position="1"/>
    </location>
</feature>
<gene>
    <name evidence="1" type="ORF">DQQ10_07635</name>
</gene>
<dbReference type="NCBIfam" id="TIGR04131">
    <property type="entry name" value="Bac_Flav_CTERM"/>
    <property type="match status" value="1"/>
</dbReference>
<dbReference type="Pfam" id="PF13585">
    <property type="entry name" value="CHU_C"/>
    <property type="match status" value="1"/>
</dbReference>
<dbReference type="Proteomes" id="UP000251889">
    <property type="component" value="Unassembled WGS sequence"/>
</dbReference>
<name>A0A364Y8D2_9BACT</name>
<dbReference type="EMBL" id="QMFY01000002">
    <property type="protein sequence ID" value="RAW02394.1"/>
    <property type="molecule type" value="Genomic_DNA"/>
</dbReference>
<dbReference type="Gene3D" id="2.60.40.3440">
    <property type="match status" value="8"/>
</dbReference>
<accession>A0A364Y8D2</accession>
<protein>
    <recommendedName>
        <fullName evidence="3">Tandem-95 repeat protein</fullName>
    </recommendedName>
</protein>
<dbReference type="PANTHER" id="PTHR34720:SF9">
    <property type="entry name" value="BLR4714 PROTEIN"/>
    <property type="match status" value="1"/>
</dbReference>